<dbReference type="InterPro" id="IPR001180">
    <property type="entry name" value="CNH_dom"/>
</dbReference>
<dbReference type="GO" id="GO:0005829">
    <property type="term" value="C:cytosol"/>
    <property type="evidence" value="ECO:0007669"/>
    <property type="project" value="TreeGrafter"/>
</dbReference>
<evidence type="ECO:0000256" key="5">
    <source>
        <dbReference type="ARBA" id="ARBA00022777"/>
    </source>
</evidence>
<evidence type="ECO:0000256" key="4">
    <source>
        <dbReference type="ARBA" id="ARBA00022679"/>
    </source>
</evidence>
<dbReference type="EC" id="2.7.11.1" evidence="2"/>
<proteinExistence type="inferred from homology"/>
<keyword evidence="5" id="KW-0418">Kinase</keyword>
<dbReference type="Gene3D" id="3.30.200.20">
    <property type="entry name" value="Phosphorylase Kinase, domain 1"/>
    <property type="match status" value="1"/>
</dbReference>
<dbReference type="PANTHER" id="PTHR47096:SF1">
    <property type="entry name" value="MISSHAPEN LIKE KINASE 1"/>
    <property type="match status" value="1"/>
</dbReference>
<feature type="domain" description="CNH" evidence="6">
    <location>
        <begin position="191"/>
        <end position="476"/>
    </location>
</feature>
<dbReference type="GO" id="GO:0004674">
    <property type="term" value="F:protein serine/threonine kinase activity"/>
    <property type="evidence" value="ECO:0007669"/>
    <property type="project" value="UniProtKB-KW"/>
</dbReference>
<evidence type="ECO:0000256" key="3">
    <source>
        <dbReference type="ARBA" id="ARBA00022527"/>
    </source>
</evidence>
<dbReference type="AlphaFoldDB" id="A0A3P9C6I4"/>
<dbReference type="Ensembl" id="ENSMZET00005018079.1">
    <property type="protein sequence ID" value="ENSMZEP00005017516.1"/>
    <property type="gene ID" value="ENSMZEG00005012769.1"/>
</dbReference>
<dbReference type="SMART" id="SM00036">
    <property type="entry name" value="CNH"/>
    <property type="match status" value="1"/>
</dbReference>
<comment type="similarity">
    <text evidence="1">Belongs to the protein kinase superfamily. STE Ser/Thr protein kinase family. STE20 subfamily.</text>
</comment>
<dbReference type="PROSITE" id="PS50219">
    <property type="entry name" value="CNH"/>
    <property type="match status" value="1"/>
</dbReference>
<sequence>MASDSPARSLDEIDLSALRDPAGIFELVELVGNGTYGQVYKGGANDGSVAVSDIPRIIPPLSLFFQKHRERRRSSTASNGFPGKLFYGSANLPDLVQQSTSPLVSPGDASGVQVGGASSFTPFVDPRVYGTSPTDEDDKTSASALFADELLKQEQARLNEARKISVVNVNPTNIRPHSDTPEIRKYKKRFNSEILCAALWGVNLLVGTENGLMLLDRSGQGKVYNLINRRRFQQMDVLEGLNVLVTISGKKNKLRVYYLSWLRNRILHNDPEVEKKQGWITVGDLEGCVHYKVVKYERIKFLVIALKNSVEIYAWAPKPYHKFMAFKSFTDLQHRPQLVDLTVEEGQRLKVIYGSSVGFHVIDVDSGNPYDIYIPSHGQVTPHAIVVLPKTDGMEMLLCYEDEGVYVNTYGRITKDVVLQWGEMPTSVAYIHSNQIMGWGEKAIEIRSVETGHLDGVFMHKRAQRLKFLTERNDKVFFASVRSGGSSQVFFMTLNRSSMMNW</sequence>
<keyword evidence="8" id="KW-1185">Reference proteome</keyword>
<dbReference type="PANTHER" id="PTHR47096">
    <property type="entry name" value="MISSHAPEN LIKE KINASE 1"/>
    <property type="match status" value="1"/>
</dbReference>
<keyword evidence="3" id="KW-0723">Serine/threonine-protein kinase</keyword>
<dbReference type="GeneTree" id="ENSGT00950000183196"/>
<dbReference type="Proteomes" id="UP000265160">
    <property type="component" value="Unplaced"/>
</dbReference>
<protein>
    <recommendedName>
        <fullName evidence="2">non-specific serine/threonine protein kinase</fullName>
        <ecNumber evidence="2">2.7.11.1</ecNumber>
    </recommendedName>
</protein>
<keyword evidence="4" id="KW-0808">Transferase</keyword>
<reference evidence="7" key="2">
    <citation type="submission" date="2025-09" db="UniProtKB">
        <authorList>
            <consortium name="Ensembl"/>
        </authorList>
    </citation>
    <scope>IDENTIFICATION</scope>
</reference>
<organism evidence="7 8">
    <name type="scientific">Maylandia zebra</name>
    <name type="common">zebra mbuna</name>
    <dbReference type="NCBI Taxonomy" id="106582"/>
    <lineage>
        <taxon>Eukaryota</taxon>
        <taxon>Metazoa</taxon>
        <taxon>Chordata</taxon>
        <taxon>Craniata</taxon>
        <taxon>Vertebrata</taxon>
        <taxon>Euteleostomi</taxon>
        <taxon>Actinopterygii</taxon>
        <taxon>Neopterygii</taxon>
        <taxon>Teleostei</taxon>
        <taxon>Neoteleostei</taxon>
        <taxon>Acanthomorphata</taxon>
        <taxon>Ovalentaria</taxon>
        <taxon>Cichlomorphae</taxon>
        <taxon>Cichliformes</taxon>
        <taxon>Cichlidae</taxon>
        <taxon>African cichlids</taxon>
        <taxon>Pseudocrenilabrinae</taxon>
        <taxon>Haplochromini</taxon>
        <taxon>Maylandia</taxon>
        <taxon>Maylandia zebra complex</taxon>
    </lineage>
</organism>
<dbReference type="Pfam" id="PF00780">
    <property type="entry name" value="CNH"/>
    <property type="match status" value="1"/>
</dbReference>
<gene>
    <name evidence="7" type="primary">TNIK</name>
</gene>
<evidence type="ECO:0000256" key="1">
    <source>
        <dbReference type="ARBA" id="ARBA00008874"/>
    </source>
</evidence>
<accession>A0A3P9C6I4</accession>
<evidence type="ECO:0000313" key="7">
    <source>
        <dbReference type="Ensembl" id="ENSMZEP00005017516.1"/>
    </source>
</evidence>
<dbReference type="InterPro" id="IPR051700">
    <property type="entry name" value="STE20_Ser-Thr_kinase"/>
</dbReference>
<reference evidence="7" key="1">
    <citation type="submission" date="2025-08" db="UniProtKB">
        <authorList>
            <consortium name="Ensembl"/>
        </authorList>
    </citation>
    <scope>IDENTIFICATION</scope>
</reference>
<evidence type="ECO:0000256" key="2">
    <source>
        <dbReference type="ARBA" id="ARBA00012513"/>
    </source>
</evidence>
<evidence type="ECO:0000259" key="6">
    <source>
        <dbReference type="PROSITE" id="PS50219"/>
    </source>
</evidence>
<evidence type="ECO:0000313" key="8">
    <source>
        <dbReference type="Proteomes" id="UP000265160"/>
    </source>
</evidence>
<name>A0A3P9C6I4_9CICH</name>